<evidence type="ECO:0000313" key="4">
    <source>
        <dbReference type="EMBL" id="KAL1375403.1"/>
    </source>
</evidence>
<keyword evidence="5" id="KW-1185">Reference proteome</keyword>
<comment type="caution">
    <text evidence="4">The sequence shown here is derived from an EMBL/GenBank/DDBJ whole genome shotgun (WGS) entry which is preliminary data.</text>
</comment>
<dbReference type="GO" id="GO:0005085">
    <property type="term" value="F:guanyl-nucleotide exchange factor activity"/>
    <property type="evidence" value="ECO:0007669"/>
    <property type="project" value="UniProtKB-KW"/>
</dbReference>
<evidence type="ECO:0000313" key="5">
    <source>
        <dbReference type="Proteomes" id="UP001562425"/>
    </source>
</evidence>
<dbReference type="SMART" id="SM00325">
    <property type="entry name" value="RhoGEF"/>
    <property type="match status" value="1"/>
</dbReference>
<protein>
    <recommendedName>
        <fullName evidence="3">DH domain-containing protein</fullName>
    </recommendedName>
</protein>
<dbReference type="InterPro" id="IPR001331">
    <property type="entry name" value="GDS_CDC24_CS"/>
</dbReference>
<gene>
    <name evidence="4" type="ORF">pipiens_017510</name>
</gene>
<dbReference type="PROSITE" id="PS00741">
    <property type="entry name" value="DH_1"/>
    <property type="match status" value="1"/>
</dbReference>
<name>A0ABD1CGF9_CULPP</name>
<dbReference type="PANTHER" id="PTHR22826:SF209">
    <property type="entry name" value="DH DOMAIN-CONTAINING PROTEIN"/>
    <property type="match status" value="1"/>
</dbReference>
<accession>A0ABD1CGF9</accession>
<organism evidence="4 5">
    <name type="scientific">Culex pipiens pipiens</name>
    <name type="common">Northern house mosquito</name>
    <dbReference type="NCBI Taxonomy" id="38569"/>
    <lineage>
        <taxon>Eukaryota</taxon>
        <taxon>Metazoa</taxon>
        <taxon>Ecdysozoa</taxon>
        <taxon>Arthropoda</taxon>
        <taxon>Hexapoda</taxon>
        <taxon>Insecta</taxon>
        <taxon>Pterygota</taxon>
        <taxon>Neoptera</taxon>
        <taxon>Endopterygota</taxon>
        <taxon>Diptera</taxon>
        <taxon>Nematocera</taxon>
        <taxon>Culicoidea</taxon>
        <taxon>Culicidae</taxon>
        <taxon>Culicinae</taxon>
        <taxon>Culicini</taxon>
        <taxon>Culex</taxon>
        <taxon>Culex</taxon>
    </lineage>
</organism>
<dbReference type="Proteomes" id="UP001562425">
    <property type="component" value="Unassembled WGS sequence"/>
</dbReference>
<reference evidence="4 5" key="1">
    <citation type="submission" date="2024-05" db="EMBL/GenBank/DDBJ databases">
        <title>Culex pipiens pipiens assembly and annotation.</title>
        <authorList>
            <person name="Alout H."/>
            <person name="Durand T."/>
        </authorList>
    </citation>
    <scope>NUCLEOTIDE SEQUENCE [LARGE SCALE GENOMIC DNA]</scope>
    <source>
        <strain evidence="4">HA-2024</strain>
        <tissue evidence="4">Whole body</tissue>
    </source>
</reference>
<evidence type="ECO:0000259" key="3">
    <source>
        <dbReference type="PROSITE" id="PS50010"/>
    </source>
</evidence>
<evidence type="ECO:0000256" key="1">
    <source>
        <dbReference type="ARBA" id="ARBA00022658"/>
    </source>
</evidence>
<sequence length="1125" mass="131024">MFEVDIYDWDRRRRYPGKMFFFEKCIIYTEKIKEYLEYRGHYEDSEVGLYNDGKSRVCVFARKRGIQEVEISGSDIGSVQKLAGYIEEVMKSFAMQERNRVKTINRNKDLRYEQRVPSVMTINRGSVASTKSTFSVASNGSRDSYESTSQTTWDPDNPVQSLITAQKHFCQILAANRKYYFNQLPDGLAEKIRNFIDVYDRMVEVHSKRIYEDFAQSGVGIDELCELFILYFQENLFDIYNDYLKHFKKAAGIMKNIHRASRTSISSTLVAQTTDDFTFLPVEMWNKYQNFIQTQIVRMSEQMNSDSNAGTDKELFRKLAFVEVQITTFRKTLMQNYRLFNLDESLSVASHGLVVYSERVRFGNETISNHRILICERAAICVRIQLAKEVDRQVEKFNRVVFVDKFVRGVPAAKLSKKSDIRVNFELNGNKHPVDFGTKASKDKFFGNYCMMYQNPRNAVEEFLQNERKYVTRLGEYIEQLIPVMYQPNLPQSLRFQKNNIFANIEAIHAMHRDVLLPRLELCNGCPGNIADLVTELIENDDLYCYVLYAMNKHRSERICDANAEFFQTIFQDLSKFLVEPIQRLPRYKLLLIEIYKGTLRAADTSSIRREAAALCKAESALSDLIELVDAAVSLSDILPDPDVASGSSAGLQTLTYHEDVPLALVLRPDATKKSAPKNPINLLYQGNLKKFMELPVYDHDERRKYTSKIFIFEKLLLYTEKKSKLEYRGHYFDSELNYRTESRNKVLLFSKHPGTQDLQVMASDPARLKYLTDCVHIMREKHVYYQAVEFIAHKEHERRHSIASQLMLEELQQEEQVDEEDAEWDVGAHLTALVSCQQQFCHVLQTNMDFYLPRETRDKPGVASFVEVFAKMLQLHINQILPDIAQATTPLEMCKVFQAYLQGDVLSSIYFEYLREFKRAISIISIHRTPATFNNLVAPKAEDFTYLCVDHLREYCRFFERFSVRMSEASSCNVPIDMDLFRQLAITQTEMAKFVANVKQNYRLFRLDDRAVECGMVKYGELVRLDRDEGEPLSCRLFVSERAAICVAIQTIQENEKSSERYMRIVFIDRFGGRATPIKLRKSKKTELRLNFVIDGIKFKVIFNSRQAKERFYNKYIDSFVLIK</sequence>
<evidence type="ECO:0000256" key="2">
    <source>
        <dbReference type="SAM" id="MobiDB-lite"/>
    </source>
</evidence>
<dbReference type="EMBL" id="JBEHCU010012513">
    <property type="protein sequence ID" value="KAL1375403.1"/>
    <property type="molecule type" value="Genomic_DNA"/>
</dbReference>
<feature type="region of interest" description="Disordered" evidence="2">
    <location>
        <begin position="133"/>
        <end position="153"/>
    </location>
</feature>
<dbReference type="PROSITE" id="PS50010">
    <property type="entry name" value="DH_2"/>
    <property type="match status" value="1"/>
</dbReference>
<dbReference type="AlphaFoldDB" id="A0ABD1CGF9"/>
<dbReference type="Pfam" id="PF00621">
    <property type="entry name" value="RhoGEF"/>
    <property type="match status" value="1"/>
</dbReference>
<dbReference type="InterPro" id="IPR035899">
    <property type="entry name" value="DBL_dom_sf"/>
</dbReference>
<feature type="domain" description="DH" evidence="3">
    <location>
        <begin position="455"/>
        <end position="632"/>
    </location>
</feature>
<dbReference type="InterPro" id="IPR051336">
    <property type="entry name" value="RhoGEF_Guanine_NuclExch_SF"/>
</dbReference>
<proteinExistence type="predicted"/>
<keyword evidence="1" id="KW-0344">Guanine-nucleotide releasing factor</keyword>
<dbReference type="SUPFAM" id="SSF48065">
    <property type="entry name" value="DBL homology domain (DH-domain)"/>
    <property type="match status" value="1"/>
</dbReference>
<dbReference type="PANTHER" id="PTHR22826">
    <property type="entry name" value="RHO GUANINE EXCHANGE FACTOR-RELATED"/>
    <property type="match status" value="1"/>
</dbReference>
<dbReference type="Gene3D" id="1.20.900.10">
    <property type="entry name" value="Dbl homology (DH) domain"/>
    <property type="match status" value="1"/>
</dbReference>
<dbReference type="InterPro" id="IPR000219">
    <property type="entry name" value="DH_dom"/>
</dbReference>